<dbReference type="EMBL" id="BMGZ01000001">
    <property type="protein sequence ID" value="GGH96710.1"/>
    <property type="molecule type" value="Genomic_DNA"/>
</dbReference>
<dbReference type="SUPFAM" id="SSF103084">
    <property type="entry name" value="Holliday junction resolvase RusA"/>
    <property type="match status" value="1"/>
</dbReference>
<dbReference type="Proteomes" id="UP000818603">
    <property type="component" value="Unassembled WGS sequence"/>
</dbReference>
<dbReference type="Gene3D" id="3.30.1330.70">
    <property type="entry name" value="Holliday junction resolvase RusA"/>
    <property type="match status" value="1"/>
</dbReference>
<dbReference type="Pfam" id="PF05866">
    <property type="entry name" value="RusA"/>
    <property type="match status" value="1"/>
</dbReference>
<dbReference type="GO" id="GO:0006310">
    <property type="term" value="P:DNA recombination"/>
    <property type="evidence" value="ECO:0007669"/>
    <property type="project" value="InterPro"/>
</dbReference>
<keyword evidence="4" id="KW-1185">Reference proteome</keyword>
<protein>
    <submittedName>
        <fullName evidence="2">RusA family crossover junction endodeoxyribonuclease</fullName>
    </submittedName>
</protein>
<evidence type="ECO:0000313" key="4">
    <source>
        <dbReference type="Proteomes" id="UP000818603"/>
    </source>
</evidence>
<dbReference type="EMBL" id="VCJR02000001">
    <property type="protein sequence ID" value="NHK27855.1"/>
    <property type="molecule type" value="Genomic_DNA"/>
</dbReference>
<evidence type="ECO:0000313" key="1">
    <source>
        <dbReference type="EMBL" id="GGH96710.1"/>
    </source>
</evidence>
<organism evidence="1 3">
    <name type="scientific">Aquisalinus luteolus</name>
    <dbReference type="NCBI Taxonomy" id="1566827"/>
    <lineage>
        <taxon>Bacteria</taxon>
        <taxon>Pseudomonadati</taxon>
        <taxon>Pseudomonadota</taxon>
        <taxon>Alphaproteobacteria</taxon>
        <taxon>Parvularculales</taxon>
        <taxon>Parvularculaceae</taxon>
        <taxon>Aquisalinus</taxon>
    </lineage>
</organism>
<dbReference type="InterPro" id="IPR036614">
    <property type="entry name" value="RusA-like_sf"/>
</dbReference>
<reference evidence="1" key="3">
    <citation type="submission" date="2020-09" db="EMBL/GenBank/DDBJ databases">
        <authorList>
            <person name="Sun Q."/>
            <person name="Zhou Y."/>
        </authorList>
    </citation>
    <scope>NUCLEOTIDE SEQUENCE</scope>
    <source>
        <strain evidence="1">CGMCC 1.14984</strain>
    </source>
</reference>
<accession>A0A8J3A6I6</accession>
<reference evidence="2 4" key="2">
    <citation type="submission" date="2020-02" db="EMBL/GenBank/DDBJ databases">
        <title>Genome sequence of Parvularcula flava strain NH6-79.</title>
        <authorList>
            <person name="Abdul Karim M.H."/>
            <person name="Lam M.Q."/>
            <person name="Chen S.J."/>
            <person name="Yahya A."/>
            <person name="Shahir S."/>
            <person name="Shamsir M.S."/>
            <person name="Chong C.S."/>
        </authorList>
    </citation>
    <scope>NUCLEOTIDE SEQUENCE [LARGE SCALE GENOMIC DNA]</scope>
    <source>
        <strain evidence="2 4">NH6-79</strain>
    </source>
</reference>
<dbReference type="RefSeq" id="WP_155139141.1">
    <property type="nucleotide sequence ID" value="NZ_BMGZ01000001.1"/>
</dbReference>
<dbReference type="InterPro" id="IPR008822">
    <property type="entry name" value="Endonuclease_RusA-like"/>
</dbReference>
<name>A0A8J3A6I6_9PROT</name>
<gene>
    <name evidence="2" type="ORF">FF098_008075</name>
    <name evidence="1" type="ORF">GCM10011355_16250</name>
</gene>
<evidence type="ECO:0000313" key="3">
    <source>
        <dbReference type="Proteomes" id="UP000621856"/>
    </source>
</evidence>
<dbReference type="Proteomes" id="UP000621856">
    <property type="component" value="Unassembled WGS sequence"/>
</dbReference>
<evidence type="ECO:0000313" key="2">
    <source>
        <dbReference type="EMBL" id="NHK27855.1"/>
    </source>
</evidence>
<comment type="caution">
    <text evidence="1">The sequence shown here is derived from an EMBL/GenBank/DDBJ whole genome shotgun (WGS) entry which is preliminary data.</text>
</comment>
<proteinExistence type="predicted"/>
<reference evidence="1" key="1">
    <citation type="journal article" date="2014" name="Int. J. Syst. Evol. Microbiol.">
        <title>Complete genome sequence of Corynebacterium casei LMG S-19264T (=DSM 44701T), isolated from a smear-ripened cheese.</title>
        <authorList>
            <consortium name="US DOE Joint Genome Institute (JGI-PGF)"/>
            <person name="Walter F."/>
            <person name="Albersmeier A."/>
            <person name="Kalinowski J."/>
            <person name="Ruckert C."/>
        </authorList>
    </citation>
    <scope>NUCLEOTIDE SEQUENCE</scope>
    <source>
        <strain evidence="1">CGMCC 1.14984</strain>
    </source>
</reference>
<sequence>MKGGGFIGKGKVQVAYNGDTVLLRVRHVSTQTRKLKGLVAEFCRKEVAVNRPYFGPFEVRIWTSKLPDMRGAHDVDNVAKACLDALTGVFWRDDRQVVRLISERFTGDANEICIRVRPLDNELEPVPMDEALFSI</sequence>
<dbReference type="GO" id="GO:0000287">
    <property type="term" value="F:magnesium ion binding"/>
    <property type="evidence" value="ECO:0007669"/>
    <property type="project" value="InterPro"/>
</dbReference>
<dbReference type="GO" id="GO:0006281">
    <property type="term" value="P:DNA repair"/>
    <property type="evidence" value="ECO:0007669"/>
    <property type="project" value="InterPro"/>
</dbReference>
<dbReference type="AlphaFoldDB" id="A0A8J3A6I6"/>